<keyword evidence="8 12" id="KW-1133">Transmembrane helix</keyword>
<evidence type="ECO:0000256" key="5">
    <source>
        <dbReference type="ARBA" id="ARBA00022692"/>
    </source>
</evidence>
<evidence type="ECO:0000259" key="13">
    <source>
        <dbReference type="PROSITE" id="PS50893"/>
    </source>
</evidence>
<dbReference type="PANTHER" id="PTHR24223">
    <property type="entry name" value="ATP-BINDING CASSETTE SUB-FAMILY C"/>
    <property type="match status" value="1"/>
</dbReference>
<evidence type="ECO:0000256" key="1">
    <source>
        <dbReference type="ARBA" id="ARBA00004141"/>
    </source>
</evidence>
<gene>
    <name evidence="15" type="ORF">CTI12_AA140810</name>
</gene>
<feature type="region of interest" description="Disordered" evidence="11">
    <location>
        <begin position="861"/>
        <end position="895"/>
    </location>
</feature>
<dbReference type="CDD" id="cd03244">
    <property type="entry name" value="ABCC_MRP_domain2"/>
    <property type="match status" value="1"/>
</dbReference>
<dbReference type="InterPro" id="IPR044726">
    <property type="entry name" value="ABCC_6TM_D2"/>
</dbReference>
<evidence type="ECO:0000256" key="9">
    <source>
        <dbReference type="ARBA" id="ARBA00023136"/>
    </source>
</evidence>
<evidence type="ECO:0000256" key="12">
    <source>
        <dbReference type="SAM" id="Phobius"/>
    </source>
</evidence>
<dbReference type="Pfam" id="PF00664">
    <property type="entry name" value="ABC_membrane"/>
    <property type="match status" value="3"/>
</dbReference>
<feature type="transmembrane region" description="Helical" evidence="12">
    <location>
        <begin position="1090"/>
        <end position="1111"/>
    </location>
</feature>
<comment type="subcellular location">
    <subcellularLocation>
        <location evidence="1">Membrane</location>
        <topology evidence="1">Multi-pass membrane protein</topology>
    </subcellularLocation>
</comment>
<feature type="transmembrane region" description="Helical" evidence="12">
    <location>
        <begin position="532"/>
        <end position="554"/>
    </location>
</feature>
<feature type="transmembrane region" description="Helical" evidence="12">
    <location>
        <begin position="960"/>
        <end position="986"/>
    </location>
</feature>
<reference evidence="15 16" key="1">
    <citation type="journal article" date="2018" name="Mol. Plant">
        <title>The genome of Artemisia annua provides insight into the evolution of Asteraceae family and artemisinin biosynthesis.</title>
        <authorList>
            <person name="Shen Q."/>
            <person name="Zhang L."/>
            <person name="Liao Z."/>
            <person name="Wang S."/>
            <person name="Yan T."/>
            <person name="Shi P."/>
            <person name="Liu M."/>
            <person name="Fu X."/>
            <person name="Pan Q."/>
            <person name="Wang Y."/>
            <person name="Lv Z."/>
            <person name="Lu X."/>
            <person name="Zhang F."/>
            <person name="Jiang W."/>
            <person name="Ma Y."/>
            <person name="Chen M."/>
            <person name="Hao X."/>
            <person name="Li L."/>
            <person name="Tang Y."/>
            <person name="Lv G."/>
            <person name="Zhou Y."/>
            <person name="Sun X."/>
            <person name="Brodelius P.E."/>
            <person name="Rose J.K.C."/>
            <person name="Tang K."/>
        </authorList>
    </citation>
    <scope>NUCLEOTIDE SEQUENCE [LARGE SCALE GENOMIC DNA]</scope>
    <source>
        <strain evidence="16">cv. Huhao1</strain>
        <tissue evidence="15">Leaf</tissue>
    </source>
</reference>
<evidence type="ECO:0000256" key="10">
    <source>
        <dbReference type="ARBA" id="ARBA00034018"/>
    </source>
</evidence>
<evidence type="ECO:0000313" key="16">
    <source>
        <dbReference type="Proteomes" id="UP000245207"/>
    </source>
</evidence>
<dbReference type="PROSITE" id="PS00211">
    <property type="entry name" value="ABC_TRANSPORTER_1"/>
    <property type="match status" value="1"/>
</dbReference>
<evidence type="ECO:0000313" key="15">
    <source>
        <dbReference type="EMBL" id="PWA86307.1"/>
    </source>
</evidence>
<dbReference type="Gene3D" id="1.20.1560.10">
    <property type="entry name" value="ABC transporter type 1, transmembrane domain"/>
    <property type="match status" value="2"/>
</dbReference>
<comment type="similarity">
    <text evidence="2">Belongs to the ABC transporter superfamily. ABCC family. Conjugate transporter (TC 3.A.1.208) subfamily.</text>
</comment>
<feature type="transmembrane region" description="Helical" evidence="12">
    <location>
        <begin position="28"/>
        <end position="52"/>
    </location>
</feature>
<feature type="transmembrane region" description="Helical" evidence="12">
    <location>
        <begin position="172"/>
        <end position="195"/>
    </location>
</feature>
<evidence type="ECO:0000256" key="11">
    <source>
        <dbReference type="SAM" id="MobiDB-lite"/>
    </source>
</evidence>
<evidence type="ECO:0000256" key="6">
    <source>
        <dbReference type="ARBA" id="ARBA00022741"/>
    </source>
</evidence>
<evidence type="ECO:0000256" key="3">
    <source>
        <dbReference type="ARBA" id="ARBA00012191"/>
    </source>
</evidence>
<comment type="caution">
    <text evidence="15">The sequence shown here is derived from an EMBL/GenBank/DDBJ whole genome shotgun (WGS) entry which is preliminary data.</text>
</comment>
<feature type="transmembrane region" description="Helical" evidence="12">
    <location>
        <begin position="306"/>
        <end position="327"/>
    </location>
</feature>
<feature type="transmembrane region" description="Helical" evidence="12">
    <location>
        <begin position="1064"/>
        <end position="1084"/>
    </location>
</feature>
<feature type="transmembrane region" description="Helical" evidence="12">
    <location>
        <begin position="339"/>
        <end position="360"/>
    </location>
</feature>
<feature type="domain" description="ABC transporter" evidence="13">
    <location>
        <begin position="1273"/>
        <end position="1505"/>
    </location>
</feature>
<dbReference type="GO" id="GO:0016887">
    <property type="term" value="F:ATP hydrolysis activity"/>
    <property type="evidence" value="ECO:0007669"/>
    <property type="project" value="InterPro"/>
</dbReference>
<feature type="transmembrane region" description="Helical" evidence="12">
    <location>
        <begin position="445"/>
        <end position="464"/>
    </location>
</feature>
<dbReference type="CDD" id="cd03250">
    <property type="entry name" value="ABCC_MRP_domain1"/>
    <property type="match status" value="1"/>
</dbReference>
<dbReference type="SMART" id="SM00382">
    <property type="entry name" value="AAA"/>
    <property type="match status" value="2"/>
</dbReference>
<feature type="transmembrane region" description="Helical" evidence="12">
    <location>
        <begin position="73"/>
        <end position="97"/>
    </location>
</feature>
<feature type="domain" description="ABC transmembrane type-1" evidence="14">
    <location>
        <begin position="921"/>
        <end position="1234"/>
    </location>
</feature>
<protein>
    <recommendedName>
        <fullName evidence="3">ABC-type xenobiotic transporter</fullName>
        <ecNumber evidence="3">7.6.2.2</ecNumber>
    </recommendedName>
</protein>
<dbReference type="Proteomes" id="UP000245207">
    <property type="component" value="Unassembled WGS sequence"/>
</dbReference>
<keyword evidence="5 12" id="KW-0812">Transmembrane</keyword>
<keyword evidence="9 12" id="KW-0472">Membrane</keyword>
<evidence type="ECO:0000256" key="8">
    <source>
        <dbReference type="ARBA" id="ARBA00022989"/>
    </source>
</evidence>
<feature type="transmembrane region" description="Helical" evidence="12">
    <location>
        <begin position="142"/>
        <end position="166"/>
    </location>
</feature>
<dbReference type="InterPro" id="IPR050173">
    <property type="entry name" value="ABC_transporter_C-like"/>
</dbReference>
<keyword evidence="16" id="KW-1185">Reference proteome</keyword>
<dbReference type="CDD" id="cd18580">
    <property type="entry name" value="ABC_6TM_ABCC_D2"/>
    <property type="match status" value="1"/>
</dbReference>
<dbReference type="InterPro" id="IPR017871">
    <property type="entry name" value="ABC_transporter-like_CS"/>
</dbReference>
<evidence type="ECO:0000256" key="7">
    <source>
        <dbReference type="ARBA" id="ARBA00022840"/>
    </source>
</evidence>
<dbReference type="CDD" id="cd18579">
    <property type="entry name" value="ABC_6TM_ABCC_D1"/>
    <property type="match status" value="1"/>
</dbReference>
<dbReference type="Gene3D" id="3.40.50.300">
    <property type="entry name" value="P-loop containing nucleotide triphosphate hydrolases"/>
    <property type="match status" value="2"/>
</dbReference>
<dbReference type="GO" id="GO:0008559">
    <property type="term" value="F:ABC-type xenobiotic transporter activity"/>
    <property type="evidence" value="ECO:0007669"/>
    <property type="project" value="UniProtKB-EC"/>
</dbReference>
<feature type="transmembrane region" description="Helical" evidence="12">
    <location>
        <begin position="418"/>
        <end position="438"/>
    </location>
</feature>
<organism evidence="15 16">
    <name type="scientific">Artemisia annua</name>
    <name type="common">Sweet wormwood</name>
    <dbReference type="NCBI Taxonomy" id="35608"/>
    <lineage>
        <taxon>Eukaryota</taxon>
        <taxon>Viridiplantae</taxon>
        <taxon>Streptophyta</taxon>
        <taxon>Embryophyta</taxon>
        <taxon>Tracheophyta</taxon>
        <taxon>Spermatophyta</taxon>
        <taxon>Magnoliopsida</taxon>
        <taxon>eudicotyledons</taxon>
        <taxon>Gunneridae</taxon>
        <taxon>Pentapetalae</taxon>
        <taxon>asterids</taxon>
        <taxon>campanulids</taxon>
        <taxon>Asterales</taxon>
        <taxon>Asteraceae</taxon>
        <taxon>Asteroideae</taxon>
        <taxon>Anthemideae</taxon>
        <taxon>Artemisiinae</taxon>
        <taxon>Artemisia</taxon>
    </lineage>
</organism>
<feature type="domain" description="ABC transmembrane type-1" evidence="14">
    <location>
        <begin position="307"/>
        <end position="587"/>
    </location>
</feature>
<feature type="domain" description="ABC transporter" evidence="13">
    <location>
        <begin position="621"/>
        <end position="845"/>
    </location>
</feature>
<dbReference type="PROSITE" id="PS50929">
    <property type="entry name" value="ABC_TM1F"/>
    <property type="match status" value="2"/>
</dbReference>
<dbReference type="PROSITE" id="PS50893">
    <property type="entry name" value="ABC_TRANSPORTER_2"/>
    <property type="match status" value="2"/>
</dbReference>
<dbReference type="InterPro" id="IPR003593">
    <property type="entry name" value="AAA+_ATPase"/>
</dbReference>
<dbReference type="InterPro" id="IPR036640">
    <property type="entry name" value="ABC1_TM_sf"/>
</dbReference>
<dbReference type="SUPFAM" id="SSF90123">
    <property type="entry name" value="ABC transporter transmembrane region"/>
    <property type="match status" value="3"/>
</dbReference>
<dbReference type="EMBL" id="PKPP01001033">
    <property type="protein sequence ID" value="PWA86307.1"/>
    <property type="molecule type" value="Genomic_DNA"/>
</dbReference>
<dbReference type="FunFam" id="1.20.1560.10:FF:000003">
    <property type="entry name" value="ABC transporter C family member 10"/>
    <property type="match status" value="1"/>
</dbReference>
<dbReference type="SUPFAM" id="SSF52540">
    <property type="entry name" value="P-loop containing nucleoside triphosphate hydrolases"/>
    <property type="match status" value="2"/>
</dbReference>
<evidence type="ECO:0000256" key="4">
    <source>
        <dbReference type="ARBA" id="ARBA00022448"/>
    </source>
</evidence>
<name>A0A2U1PKU3_ARTAN</name>
<dbReference type="EC" id="7.6.2.2" evidence="3"/>
<comment type="catalytic activity">
    <reaction evidence="10">
        <text>ATP + H2O + xenobioticSide 1 = ADP + phosphate + xenobioticSide 2.</text>
        <dbReference type="EC" id="7.6.2.2"/>
    </reaction>
</comment>
<dbReference type="FunFam" id="3.40.50.300:FF:000169">
    <property type="entry name" value="ABC transporter C family member 3"/>
    <property type="match status" value="1"/>
</dbReference>
<dbReference type="Pfam" id="PF00005">
    <property type="entry name" value="ABC_tran"/>
    <property type="match status" value="2"/>
</dbReference>
<evidence type="ECO:0000256" key="2">
    <source>
        <dbReference type="ARBA" id="ARBA00009726"/>
    </source>
</evidence>
<dbReference type="PANTHER" id="PTHR24223:SF425">
    <property type="entry name" value="ABC-TYPE XENOBIOTIC TRANSPORTER"/>
    <property type="match status" value="1"/>
</dbReference>
<feature type="transmembrane region" description="Helical" evidence="12">
    <location>
        <begin position="917"/>
        <end position="940"/>
    </location>
</feature>
<dbReference type="InterPro" id="IPR044746">
    <property type="entry name" value="ABCC_6TM_D1"/>
</dbReference>
<keyword evidence="6" id="KW-0547">Nucleotide-binding</keyword>
<dbReference type="InterPro" id="IPR027417">
    <property type="entry name" value="P-loop_NTPase"/>
</dbReference>
<feature type="compositionally biased region" description="Polar residues" evidence="11">
    <location>
        <begin position="861"/>
        <end position="890"/>
    </location>
</feature>
<proteinExistence type="inferred from homology"/>
<keyword evidence="4" id="KW-0813">Transport</keyword>
<dbReference type="STRING" id="35608.A0A2U1PKU3"/>
<dbReference type="GO" id="GO:0016020">
    <property type="term" value="C:membrane"/>
    <property type="evidence" value="ECO:0007669"/>
    <property type="project" value="UniProtKB-SubCell"/>
</dbReference>
<dbReference type="OrthoDB" id="6500128at2759"/>
<feature type="transmembrane region" description="Helical" evidence="12">
    <location>
        <begin position="1176"/>
        <end position="1198"/>
    </location>
</feature>
<accession>A0A2U1PKU3</accession>
<sequence>MMMSDIVLNVPSFGMFHNSTINPLLNPVFLHGCVSLIQFLFLIFILVSLVVKRLRVDRTDVSKQSFGCLYYKQALFCCVTLSVFNLALCFWNSFYWYKNGWNDEKIVTLLHGGLGTLVWLFVSVYLHTIVSNSSTESRKYPFVLRFWWGCFFTVSCYSLVVDYVYYKKTSSSISMFFVSDSVSSFMGLFLFFVGLSYNSEEEGRDANLEEPLLNSGSVSNKGEISSTYDKASYYSLLTFSWMNSVIAKGNKKPLNLEDIPQLSDIDSVRKVFPVLLNKVESLSNGSTQITTFGLTKALFYIVWKDVVITGLLGLVSSLASFVGPYLIDSFVQYLNGIRAYEYQGFVLVAAFFVSKIIGCFTQRHWYFKLQQAGIRARSAIVAMIYLKGLTISGQSKQGNSSGEIINFMAVDAERIGDYAWYMHDFWLVFVQVGIALLLLYKTLGLAVISSFIATVLVLLANYPLGNIQEKLQDDLMKSKDKRMKSTSEILRNMRILKLQGWEMKFLSKIIKLRDEEEGALKKYMYTLSMTSFIFWGAPIIVAVATFATCLFAGIPLESGKVLSALATFKILQEPIYNLPDSISVFFQTKVSLDRIATFLRLDNIDSNAINKAPHGSSETAIEIINGNFAWDSSVSSNPTLKDINIRVNHGMRVAVCGTVGSGKSSLLSCILGEVSKVSGSVKVEGTKAYVAQSPWIQSGKIEDNILFGREMDRERYEKVLEACSLKKDLEVLSFGDQTVIGERGINLSGGQKQRIQIARALYQDADIYLFDDPFSAVDAHTGSHLFKECMLQFLDSKTVIYITHQVEFLPAADLILVLRDGRITQAGKYNDILDSGSDFMELVGAHKEALSSIDSIGTTGYQAQSDSSTKNTPNTQNDKTDDISGTQGQLVQEEEREKGRVGFSVYWKYITTAYGGALAPLIVLAQVVFQVLQIGSNYWMAWASPVSASDPAPVEGSTLIIVYVALAAGSAVCILARGLLLATVAYKAATILFHKMHLSIFRSPMSFFDSTPSGRILNRVRNHLLFLFILIFLESRCSKMSRSNTLANGSKQASTDQSAVDMQIPYQVGSFVFAIIQLLGIIAVMSQCAWQVIIVFIPVAGMCIWLQQYYLPSAREMARLVGVCKGPVIQNFSETISGSTTIRSFDQQSRFQDTNLKLNDDFARPKFHAAAAMEWLGIRLDMLSSFTFVVFLIFLISIPEGTIDPSIAGLAVTYGLTLNTLQGWVVWTLTNLENKIISVERILQYSSIPSEPPLVIESNRPDDQWPSQGEVDIRHLQVRYAPHMPLVLRGLTCTFSGGKKTGIVGRTGSGKSTLIQTLFRLVEPAAGQILIDGVNISTIGLHDLRSRLSIIPQDPTMFEGTIRSNLDPLEEYTDDKIWEALDKCQLGDEVRSKEGKLDSPVTENGENWSMGQRQLVCLGRVLLKKSKVLVLDEATASVDTATDGMIQQTLNRHFNDSTVIMIAHRITSVLDSDMVLVLEQGLIEEYDSPTKLLEDKSSSFAKLVAEYSMRSSSSFENLAAT</sequence>
<dbReference type="InterPro" id="IPR011527">
    <property type="entry name" value="ABC1_TM_dom"/>
</dbReference>
<dbReference type="InterPro" id="IPR003439">
    <property type="entry name" value="ABC_transporter-like_ATP-bd"/>
</dbReference>
<keyword evidence="7" id="KW-0067">ATP-binding</keyword>
<evidence type="ECO:0000259" key="14">
    <source>
        <dbReference type="PROSITE" id="PS50929"/>
    </source>
</evidence>
<dbReference type="FunFam" id="3.40.50.300:FF:000508">
    <property type="entry name" value="ABC transporter C family member 5"/>
    <property type="match status" value="1"/>
</dbReference>
<feature type="transmembrane region" description="Helical" evidence="12">
    <location>
        <begin position="109"/>
        <end position="130"/>
    </location>
</feature>
<dbReference type="GO" id="GO:0005524">
    <property type="term" value="F:ATP binding"/>
    <property type="evidence" value="ECO:0007669"/>
    <property type="project" value="UniProtKB-KW"/>
</dbReference>
<feature type="transmembrane region" description="Helical" evidence="12">
    <location>
        <begin position="372"/>
        <end position="391"/>
    </location>
</feature>